<protein>
    <recommendedName>
        <fullName evidence="4">Regulatory protein GemA</fullName>
    </recommendedName>
</protein>
<accession>U6Q195</accession>
<keyword evidence="3" id="KW-1185">Reference proteome</keyword>
<evidence type="ECO:0000256" key="1">
    <source>
        <dbReference type="SAM" id="Coils"/>
    </source>
</evidence>
<dbReference type="RefSeq" id="WP_002643141.1">
    <property type="nucleotide sequence ID" value="NZ_CP019448.1"/>
</dbReference>
<evidence type="ECO:0000313" key="3">
    <source>
        <dbReference type="Proteomes" id="UP000017813"/>
    </source>
</evidence>
<dbReference type="HOGENOM" id="CLU_107084_2_1_4"/>
<dbReference type="InterPro" id="IPR009363">
    <property type="entry name" value="Phage_Mu_Gp16"/>
</dbReference>
<dbReference type="Pfam" id="PF06252">
    <property type="entry name" value="GemA"/>
    <property type="match status" value="1"/>
</dbReference>
<reference evidence="2 3" key="1">
    <citation type="submission" date="2010-03" db="EMBL/GenBank/DDBJ databases">
        <authorList>
            <consortium name="The Broad Institute Genome Sequencing Platform"/>
            <person name="Ward D."/>
            <person name="Earl A."/>
            <person name="Feldgarden M."/>
            <person name="Gevers D."/>
            <person name="Young S."/>
            <person name="Zeng Q."/>
            <person name="Koehrsen M."/>
            <person name="Alvarado L."/>
            <person name="Berlin A.M."/>
            <person name="Borenstein D."/>
            <person name="Chapman S.B."/>
            <person name="Chen Z."/>
            <person name="Engels R."/>
            <person name="Freedman E."/>
            <person name="Gellesch M."/>
            <person name="Goldberg J."/>
            <person name="Griggs A."/>
            <person name="Gujja S."/>
            <person name="Heilman E.R."/>
            <person name="Heiman D.I."/>
            <person name="Hepburn T.A."/>
            <person name="Howarth C."/>
            <person name="Jen D."/>
            <person name="Larson L."/>
            <person name="Mehta T."/>
            <person name="Park D."/>
            <person name="Pearson M."/>
            <person name="Richards J."/>
            <person name="Roberts A."/>
            <person name="Saif S."/>
            <person name="Shea T.D."/>
            <person name="Shenoy N."/>
            <person name="Sisk P."/>
            <person name="Stolte C."/>
            <person name="Sykes S.N."/>
            <person name="Walk T."/>
            <person name="White J."/>
            <person name="Yandava C."/>
            <person name="Izard J."/>
            <person name="Baranova O.V."/>
            <person name="Blanton J.M."/>
            <person name="Tanner A.C."/>
            <person name="Dewhirst F."/>
            <person name="Haas B."/>
            <person name="Nusbaum C."/>
            <person name="Birren B."/>
        </authorList>
    </citation>
    <scope>NUCLEOTIDE SEQUENCE [LARGE SCALE GENOMIC DNA]</scope>
    <source>
        <strain evidence="2 3">ATCC 29453</strain>
    </source>
</reference>
<name>U6Q195_9NEIS</name>
<sequence>MARMTYEQRRQGLIAKIHVAKTQLALDDDNYRAILQRVTAKSSCAEMNLQELQRVMAEMERLGFKPTKKSIGRKPLHFTDVSDLMAKLGKLLQLTEKSWAYANGMAKQMFQKDNVNQLNAAELRKLIAALNYHYLKVQAKQAKKA</sequence>
<dbReference type="AlphaFoldDB" id="U6Q195"/>
<keyword evidence="1" id="KW-0175">Coiled coil</keyword>
<dbReference type="OrthoDB" id="5460653at2"/>
<dbReference type="eggNOG" id="COG4382">
    <property type="taxonomic scope" value="Bacteria"/>
</dbReference>
<comment type="caution">
    <text evidence="2">The sequence shown here is derived from an EMBL/GenBank/DDBJ whole genome shotgun (WGS) entry which is preliminary data.</text>
</comment>
<evidence type="ECO:0000313" key="2">
    <source>
        <dbReference type="EMBL" id="EJZ50037.1"/>
    </source>
</evidence>
<reference evidence="2 3" key="2">
    <citation type="submission" date="2011-10" db="EMBL/GenBank/DDBJ databases">
        <title>The Genome Sequence of Simonsiella muelleri ATCC 29453.</title>
        <authorList>
            <consortium name="The Broad Institute Genome Sequencing Platform"/>
            <consortium name="The Broad Institute Genome Sequencing Center for Infectious Disease"/>
            <person name="Earl A."/>
            <person name="Ward D."/>
            <person name="Feldgarden M."/>
            <person name="Gevers D."/>
            <person name="Izard J."/>
            <person name="Baranova O.V."/>
            <person name="Blanton J.M."/>
            <person name="Tanner A.C."/>
            <person name="Dewhirst F."/>
            <person name="Young S.K."/>
            <person name="Zeng Q."/>
            <person name="Gargeya S."/>
            <person name="Fitzgerald M."/>
            <person name="Haas B."/>
            <person name="Abouelleil A."/>
            <person name="Alvarado L."/>
            <person name="Arachchi H.M."/>
            <person name="Berlin A."/>
            <person name="Brown A."/>
            <person name="Chapman S.B."/>
            <person name="Chen Z."/>
            <person name="Dunbar C."/>
            <person name="Freedman E."/>
            <person name="Gearin G."/>
            <person name="Goldberg J."/>
            <person name="Griggs A."/>
            <person name="Gujja S."/>
            <person name="Heiman D."/>
            <person name="Howarth C."/>
            <person name="Larson L."/>
            <person name="Lui A."/>
            <person name="MacDonald P.J.P."/>
            <person name="Montmayeur A."/>
            <person name="Murphy C."/>
            <person name="Neiman D."/>
            <person name="Pearson M."/>
            <person name="Priest M."/>
            <person name="Roberts A."/>
            <person name="Saif S."/>
            <person name="Shea T."/>
            <person name="Shenoy N."/>
            <person name="Sisk P."/>
            <person name="Stolte C."/>
            <person name="Sykes S."/>
            <person name="Wortman J."/>
            <person name="Nusbaum C."/>
            <person name="Birren B."/>
        </authorList>
    </citation>
    <scope>NUCLEOTIDE SEQUENCE [LARGE SCALE GENOMIC DNA]</scope>
    <source>
        <strain evidence="2 3">ATCC 29453</strain>
    </source>
</reference>
<dbReference type="STRING" id="641147.HMPREF9021_02718"/>
<dbReference type="Proteomes" id="UP000017813">
    <property type="component" value="Unassembled WGS sequence"/>
</dbReference>
<organism evidence="2 3">
    <name type="scientific">Simonsiella muelleri ATCC 29453</name>
    <dbReference type="NCBI Taxonomy" id="641147"/>
    <lineage>
        <taxon>Bacteria</taxon>
        <taxon>Pseudomonadati</taxon>
        <taxon>Pseudomonadota</taxon>
        <taxon>Betaproteobacteria</taxon>
        <taxon>Neisseriales</taxon>
        <taxon>Neisseriaceae</taxon>
        <taxon>Simonsiella</taxon>
    </lineage>
</organism>
<evidence type="ECO:0008006" key="4">
    <source>
        <dbReference type="Google" id="ProtNLM"/>
    </source>
</evidence>
<dbReference type="KEGG" id="smur:BWP33_10810"/>
<proteinExistence type="predicted"/>
<feature type="coiled-coil region" evidence="1">
    <location>
        <begin position="35"/>
        <end position="62"/>
    </location>
</feature>
<dbReference type="EMBL" id="ADCY02000082">
    <property type="protein sequence ID" value="EJZ50037.1"/>
    <property type="molecule type" value="Genomic_DNA"/>
</dbReference>
<gene>
    <name evidence="2" type="ORF">HMPREF9021_02718</name>
</gene>